<dbReference type="AlphaFoldDB" id="A0A2D0KTE1"/>
<comment type="caution">
    <text evidence="1">The sequence shown here is derived from an EMBL/GenBank/DDBJ whole genome shotgun (WGS) entry which is preliminary data.</text>
</comment>
<accession>A0A2D0KTE1</accession>
<organism evidence="1 2">
    <name type="scientific">Xenorhabdus stockiae</name>
    <dbReference type="NCBI Taxonomy" id="351614"/>
    <lineage>
        <taxon>Bacteria</taxon>
        <taxon>Pseudomonadati</taxon>
        <taxon>Pseudomonadota</taxon>
        <taxon>Gammaproteobacteria</taxon>
        <taxon>Enterobacterales</taxon>
        <taxon>Morganellaceae</taxon>
        <taxon>Xenorhabdus</taxon>
    </lineage>
</organism>
<sequence>MFMSRSRLNNENQPAYEVNYVFLSSDCKFLINSLQQIIWFGSNPPSHPHSTAPV</sequence>
<reference evidence="1 2" key="1">
    <citation type="journal article" date="2017" name="Nat. Microbiol.">
        <title>Natural product diversity associated with the nematode symbionts Photorhabdus and Xenorhabdus.</title>
        <authorList>
            <person name="Tobias N.J."/>
            <person name="Wolff H."/>
            <person name="Djahanschiri B."/>
            <person name="Grundmann F."/>
            <person name="Kronenwerth M."/>
            <person name="Shi Y.M."/>
            <person name="Simonyi S."/>
            <person name="Grun P."/>
            <person name="Shapiro-Ilan D."/>
            <person name="Pidot S.J."/>
            <person name="Stinear T.P."/>
            <person name="Ebersberger I."/>
            <person name="Bode H.B."/>
        </authorList>
    </citation>
    <scope>NUCLEOTIDE SEQUENCE [LARGE SCALE GENOMIC DNA]</scope>
    <source>
        <strain evidence="1 2">DSM 17904</strain>
    </source>
</reference>
<proteinExistence type="predicted"/>
<protein>
    <submittedName>
        <fullName evidence="1">Uncharacterized protein</fullName>
    </submittedName>
</protein>
<gene>
    <name evidence="1" type="ORF">Xsto_01029</name>
</gene>
<dbReference type="Proteomes" id="UP000222366">
    <property type="component" value="Unassembled WGS sequence"/>
</dbReference>
<evidence type="ECO:0000313" key="1">
    <source>
        <dbReference type="EMBL" id="PHM66700.1"/>
    </source>
</evidence>
<name>A0A2D0KTE1_9GAMM</name>
<dbReference type="EMBL" id="NJAJ01000007">
    <property type="protein sequence ID" value="PHM66700.1"/>
    <property type="molecule type" value="Genomic_DNA"/>
</dbReference>
<evidence type="ECO:0000313" key="2">
    <source>
        <dbReference type="Proteomes" id="UP000222366"/>
    </source>
</evidence>
<keyword evidence="2" id="KW-1185">Reference proteome</keyword>